<dbReference type="Proteomes" id="UP000005324">
    <property type="component" value="Unassembled WGS sequence"/>
</dbReference>
<dbReference type="GO" id="GO:0031176">
    <property type="term" value="F:endo-1,4-beta-xylanase activity"/>
    <property type="evidence" value="ECO:0007669"/>
    <property type="project" value="UniProtKB-EC"/>
</dbReference>
<keyword evidence="4" id="KW-0732">Signal</keyword>
<comment type="similarity">
    <text evidence="2 9">Belongs to the glycosyl hydrolase 10 (cellulase F) family.</text>
</comment>
<keyword evidence="7 9" id="KW-0326">Glycosidase</keyword>
<keyword evidence="6 9" id="KW-0119">Carbohydrate metabolism</keyword>
<dbReference type="PRINTS" id="PR00134">
    <property type="entry name" value="GLHYDRLASE10"/>
</dbReference>
<dbReference type="RefSeq" id="WP_007003843.1">
    <property type="nucleotide sequence ID" value="NZ_GG770778.1"/>
</dbReference>
<dbReference type="InterPro" id="IPR044846">
    <property type="entry name" value="GH10"/>
</dbReference>
<evidence type="ECO:0000256" key="7">
    <source>
        <dbReference type="ARBA" id="ARBA00023295"/>
    </source>
</evidence>
<organism evidence="11 12">
    <name type="scientific">Pseudoroseomonas cervicalis ATCC 49957</name>
    <dbReference type="NCBI Taxonomy" id="525371"/>
    <lineage>
        <taxon>Bacteria</taxon>
        <taxon>Pseudomonadati</taxon>
        <taxon>Pseudomonadota</taxon>
        <taxon>Alphaproteobacteria</taxon>
        <taxon>Acetobacterales</taxon>
        <taxon>Roseomonadaceae</taxon>
        <taxon>Roseomonas</taxon>
    </lineage>
</organism>
<evidence type="ECO:0000256" key="4">
    <source>
        <dbReference type="ARBA" id="ARBA00022729"/>
    </source>
</evidence>
<keyword evidence="12" id="KW-1185">Reference proteome</keyword>
<gene>
    <name evidence="11" type="ORF">HMPREF0731_0784</name>
</gene>
<proteinExistence type="inferred from homology"/>
<evidence type="ECO:0000313" key="11">
    <source>
        <dbReference type="EMBL" id="EFH13009.1"/>
    </source>
</evidence>
<dbReference type="PANTHER" id="PTHR31490:SF88">
    <property type="entry name" value="BETA-XYLANASE"/>
    <property type="match status" value="1"/>
</dbReference>
<evidence type="ECO:0000256" key="5">
    <source>
        <dbReference type="ARBA" id="ARBA00022801"/>
    </source>
</evidence>
<keyword evidence="5 9" id="KW-0378">Hydrolase</keyword>
<dbReference type="SMART" id="SM00633">
    <property type="entry name" value="Glyco_10"/>
    <property type="match status" value="1"/>
</dbReference>
<sequence length="391" mass="42715">MGKRVFPVGGALTRRHWLAGAAAGAGLAGAGLALPALWPQRGAAQDAASPGLGTLARERGISFGAAMQSNLLATDPAYGAAFDTEAALLVPEWEGKWAALQPEEGKFDTRPLDAILGWARQRGRVVRGHALLWHIAMPDWLTAALGEGPARAQALMEAHFDRILSHTREQIRDWDVVNEVIANPPGSDVPHAGDSALRDTPWLRALGPSYIDMALRMARQRDRTLRLTINEYGIEEDTPDAAEKRRRFLALLRGLLERNVPLDAVGIQAHLQLHRPFTPAPFAAFLAELRQMGLAVLVTEMDIRETRDAPTEIAARDALVAERVYAFTATALEGGVRSFLTWGLSDKYSWLVSDPAVALGPDRSHRGLPLDETWQRKPMWHALARAFRGGG</sequence>
<dbReference type="InterPro" id="IPR017853">
    <property type="entry name" value="GH"/>
</dbReference>
<comment type="caution">
    <text evidence="11">The sequence shown here is derived from an EMBL/GenBank/DDBJ whole genome shotgun (WGS) entry which is preliminary data.</text>
</comment>
<protein>
    <recommendedName>
        <fullName evidence="9">Beta-xylanase</fullName>
        <ecNumber evidence="9">3.2.1.8</ecNumber>
    </recommendedName>
</protein>
<dbReference type="PROSITE" id="PS51318">
    <property type="entry name" value="TAT"/>
    <property type="match status" value="1"/>
</dbReference>
<evidence type="ECO:0000256" key="9">
    <source>
        <dbReference type="RuleBase" id="RU361174"/>
    </source>
</evidence>
<comment type="catalytic activity">
    <reaction evidence="1 9">
        <text>Endohydrolysis of (1-&gt;4)-beta-D-xylosidic linkages in xylans.</text>
        <dbReference type="EC" id="3.2.1.8"/>
    </reaction>
</comment>
<evidence type="ECO:0000256" key="3">
    <source>
        <dbReference type="ARBA" id="ARBA00022651"/>
    </source>
</evidence>
<dbReference type="InterPro" id="IPR001000">
    <property type="entry name" value="GH10_dom"/>
</dbReference>
<dbReference type="EC" id="3.2.1.8" evidence="9"/>
<evidence type="ECO:0000256" key="1">
    <source>
        <dbReference type="ARBA" id="ARBA00000681"/>
    </source>
</evidence>
<dbReference type="EMBL" id="ADVL01000133">
    <property type="protein sequence ID" value="EFH13009.1"/>
    <property type="molecule type" value="Genomic_DNA"/>
</dbReference>
<accession>D5RI74</accession>
<evidence type="ECO:0000256" key="2">
    <source>
        <dbReference type="ARBA" id="ARBA00007495"/>
    </source>
</evidence>
<dbReference type="PROSITE" id="PS51760">
    <property type="entry name" value="GH10_2"/>
    <property type="match status" value="1"/>
</dbReference>
<name>D5RI74_9PROT</name>
<keyword evidence="8 9" id="KW-0624">Polysaccharide degradation</keyword>
<evidence type="ECO:0000259" key="10">
    <source>
        <dbReference type="PROSITE" id="PS51760"/>
    </source>
</evidence>
<dbReference type="AlphaFoldDB" id="D5RI74"/>
<dbReference type="Gene3D" id="3.20.20.80">
    <property type="entry name" value="Glycosidases"/>
    <property type="match status" value="1"/>
</dbReference>
<dbReference type="PANTHER" id="PTHR31490">
    <property type="entry name" value="GLYCOSYL HYDROLASE"/>
    <property type="match status" value="1"/>
</dbReference>
<dbReference type="OrthoDB" id="9815836at2"/>
<feature type="domain" description="GH10" evidence="10">
    <location>
        <begin position="46"/>
        <end position="386"/>
    </location>
</feature>
<reference evidence="11 12" key="1">
    <citation type="submission" date="2010-04" db="EMBL/GenBank/DDBJ databases">
        <authorList>
            <person name="Qin X."/>
            <person name="Bachman B."/>
            <person name="Battles P."/>
            <person name="Bell A."/>
            <person name="Bess C."/>
            <person name="Bickham C."/>
            <person name="Chaboub L."/>
            <person name="Chen D."/>
            <person name="Coyle M."/>
            <person name="Deiros D.R."/>
            <person name="Dinh H."/>
            <person name="Forbes L."/>
            <person name="Fowler G."/>
            <person name="Francisco L."/>
            <person name="Fu Q."/>
            <person name="Gubbala S."/>
            <person name="Hale W."/>
            <person name="Han Y."/>
            <person name="Hemphill L."/>
            <person name="Highlander S.K."/>
            <person name="Hirani K."/>
            <person name="Hogues M."/>
            <person name="Jackson L."/>
            <person name="Jakkamsetti A."/>
            <person name="Javaid M."/>
            <person name="Jiang H."/>
            <person name="Korchina V."/>
            <person name="Kovar C."/>
            <person name="Lara F."/>
            <person name="Lee S."/>
            <person name="Mata R."/>
            <person name="Mathew T."/>
            <person name="Moen C."/>
            <person name="Morales K."/>
            <person name="Munidasa M."/>
            <person name="Nazareth L."/>
            <person name="Ngo R."/>
            <person name="Nguyen L."/>
            <person name="Okwuonu G."/>
            <person name="Ongeri F."/>
            <person name="Patil S."/>
            <person name="Petrosino J."/>
            <person name="Pham C."/>
            <person name="Pham P."/>
            <person name="Pu L.-L."/>
            <person name="Puazo M."/>
            <person name="Raj R."/>
            <person name="Reid J."/>
            <person name="Rouhana J."/>
            <person name="Saada N."/>
            <person name="Shang Y."/>
            <person name="Simmons D."/>
            <person name="Thornton R."/>
            <person name="Warren J."/>
            <person name="Weissenberger G."/>
            <person name="Zhang J."/>
            <person name="Zhang L."/>
            <person name="Zhou C."/>
            <person name="Zhu D."/>
            <person name="Muzny D."/>
            <person name="Worley K."/>
            <person name="Gibbs R."/>
        </authorList>
    </citation>
    <scope>NUCLEOTIDE SEQUENCE [LARGE SCALE GENOMIC DNA]</scope>
    <source>
        <strain evidence="11 12">ATCC 49957</strain>
    </source>
</reference>
<evidence type="ECO:0000256" key="8">
    <source>
        <dbReference type="ARBA" id="ARBA00023326"/>
    </source>
</evidence>
<evidence type="ECO:0000256" key="6">
    <source>
        <dbReference type="ARBA" id="ARBA00023277"/>
    </source>
</evidence>
<dbReference type="InterPro" id="IPR006311">
    <property type="entry name" value="TAT_signal"/>
</dbReference>
<evidence type="ECO:0000313" key="12">
    <source>
        <dbReference type="Proteomes" id="UP000005324"/>
    </source>
</evidence>
<dbReference type="GO" id="GO:0045493">
    <property type="term" value="P:xylan catabolic process"/>
    <property type="evidence" value="ECO:0007669"/>
    <property type="project" value="UniProtKB-KW"/>
</dbReference>
<dbReference type="HOGENOM" id="CLU_020161_7_0_5"/>
<dbReference type="Pfam" id="PF00331">
    <property type="entry name" value="Glyco_hydro_10"/>
    <property type="match status" value="1"/>
</dbReference>
<dbReference type="SUPFAM" id="SSF51445">
    <property type="entry name" value="(Trans)glycosidases"/>
    <property type="match status" value="1"/>
</dbReference>
<keyword evidence="3" id="KW-0858">Xylan degradation</keyword>